<protein>
    <submittedName>
        <fullName evidence="3">ParA family protein</fullName>
    </submittedName>
</protein>
<dbReference type="Gene3D" id="3.40.50.300">
    <property type="entry name" value="P-loop containing nucleotide triphosphate hydrolases"/>
    <property type="match status" value="1"/>
</dbReference>
<dbReference type="InterPro" id="IPR027417">
    <property type="entry name" value="P-loop_NTPase"/>
</dbReference>
<evidence type="ECO:0000256" key="1">
    <source>
        <dbReference type="SAM" id="MobiDB-lite"/>
    </source>
</evidence>
<feature type="domain" description="AAA" evidence="2">
    <location>
        <begin position="2"/>
        <end position="175"/>
    </location>
</feature>
<proteinExistence type="predicted"/>
<dbReference type="EMBL" id="JAANNP010000008">
    <property type="protein sequence ID" value="NHC14617.1"/>
    <property type="molecule type" value="Genomic_DNA"/>
</dbReference>
<dbReference type="PANTHER" id="PTHR13696">
    <property type="entry name" value="P-LOOP CONTAINING NUCLEOSIDE TRIPHOSPHATE HYDROLASE"/>
    <property type="match status" value="1"/>
</dbReference>
<evidence type="ECO:0000259" key="2">
    <source>
        <dbReference type="Pfam" id="PF13614"/>
    </source>
</evidence>
<dbReference type="Pfam" id="PF13614">
    <property type="entry name" value="AAA_31"/>
    <property type="match status" value="1"/>
</dbReference>
<accession>A0ABX0GV13</accession>
<evidence type="ECO:0000313" key="4">
    <source>
        <dbReference type="Proteomes" id="UP000800981"/>
    </source>
</evidence>
<name>A0ABX0GV13_9ACTN</name>
<dbReference type="InterPro" id="IPR050678">
    <property type="entry name" value="DNA_Partitioning_ATPase"/>
</dbReference>
<organism evidence="3 4">
    <name type="scientific">Motilibacter deserti</name>
    <dbReference type="NCBI Taxonomy" id="2714956"/>
    <lineage>
        <taxon>Bacteria</taxon>
        <taxon>Bacillati</taxon>
        <taxon>Actinomycetota</taxon>
        <taxon>Actinomycetes</taxon>
        <taxon>Motilibacterales</taxon>
        <taxon>Motilibacteraceae</taxon>
        <taxon>Motilibacter</taxon>
    </lineage>
</organism>
<dbReference type="InterPro" id="IPR025669">
    <property type="entry name" value="AAA_dom"/>
</dbReference>
<dbReference type="SUPFAM" id="SSF52540">
    <property type="entry name" value="P-loop containing nucleoside triphosphate hydrolases"/>
    <property type="match status" value="1"/>
</dbReference>
<keyword evidence="4" id="KW-1185">Reference proteome</keyword>
<reference evidence="3 4" key="1">
    <citation type="submission" date="2020-03" db="EMBL/GenBank/DDBJ databases">
        <title>Two novel Motilibacter sp.</title>
        <authorList>
            <person name="Liu S."/>
        </authorList>
    </citation>
    <scope>NUCLEOTIDE SEQUENCE [LARGE SCALE GENOMIC DNA]</scope>
    <source>
        <strain evidence="3 4">E257</strain>
    </source>
</reference>
<feature type="region of interest" description="Disordered" evidence="1">
    <location>
        <begin position="260"/>
        <end position="279"/>
    </location>
</feature>
<dbReference type="CDD" id="cd02042">
    <property type="entry name" value="ParAB_family"/>
    <property type="match status" value="1"/>
</dbReference>
<comment type="caution">
    <text evidence="3">The sequence shown here is derived from an EMBL/GenBank/DDBJ whole genome shotgun (WGS) entry which is preliminary data.</text>
</comment>
<evidence type="ECO:0000313" key="3">
    <source>
        <dbReference type="EMBL" id="NHC14617.1"/>
    </source>
</evidence>
<dbReference type="RefSeq" id="WP_166282316.1">
    <property type="nucleotide sequence ID" value="NZ_JAANNP010000008.1"/>
</dbReference>
<gene>
    <name evidence="3" type="ORF">G9H71_12590</name>
</gene>
<sequence>MPVVAVVSLKGGVGKTTVTLGLAGAAAARGLRVLVVDLDPQGNATTVLDPPAAARGITDVLAQPRAGALADAVAPSAWGADVGVVASEPGLRAVEYGPAPGPRGDLRLRTAMQGAVAKEWPLVLLDCPPTLGPLTSAALAAASDALVVTEPTLFALHGAAQALDAIEAVRQSANLGLRPAGIVVNRVRPRSPEHAYRLGELAAAYPQLLLDPPVPDRTAVQQAAGAYVPVQAVRTPGGRATADAFDAHLAHLLERAQRPGPLHQRVGHDVRAKPRGARR</sequence>
<dbReference type="PANTHER" id="PTHR13696:SF99">
    <property type="entry name" value="COBYRINIC ACID AC-DIAMIDE SYNTHASE"/>
    <property type="match status" value="1"/>
</dbReference>
<dbReference type="Proteomes" id="UP000800981">
    <property type="component" value="Unassembled WGS sequence"/>
</dbReference>